<dbReference type="InterPro" id="IPR001932">
    <property type="entry name" value="PPM-type_phosphatase-like_dom"/>
</dbReference>
<dbReference type="PROSITE" id="PS51746">
    <property type="entry name" value="PPM_2"/>
    <property type="match status" value="1"/>
</dbReference>
<dbReference type="PANTHER" id="PTHR47992">
    <property type="entry name" value="PROTEIN PHOSPHATASE"/>
    <property type="match status" value="1"/>
</dbReference>
<accession>A0A9D9D7H5</accession>
<dbReference type="GO" id="GO:0004722">
    <property type="term" value="F:protein serine/threonine phosphatase activity"/>
    <property type="evidence" value="ECO:0007669"/>
    <property type="project" value="InterPro"/>
</dbReference>
<gene>
    <name evidence="2" type="ORF">IAC78_04510</name>
</gene>
<reference evidence="2" key="1">
    <citation type="submission" date="2020-10" db="EMBL/GenBank/DDBJ databases">
        <authorList>
            <person name="Gilroy R."/>
        </authorList>
    </citation>
    <scope>NUCLEOTIDE SEQUENCE</scope>
    <source>
        <strain evidence="2">1748</strain>
    </source>
</reference>
<dbReference type="InterPro" id="IPR015655">
    <property type="entry name" value="PP2C"/>
</dbReference>
<dbReference type="Pfam" id="PF13672">
    <property type="entry name" value="PP2C_2"/>
    <property type="match status" value="1"/>
</dbReference>
<dbReference type="AlphaFoldDB" id="A0A9D9D7H5"/>
<evidence type="ECO:0000259" key="1">
    <source>
        <dbReference type="PROSITE" id="PS51746"/>
    </source>
</evidence>
<organism evidence="2 3">
    <name type="scientific">Candidatus Scatoplasma merdavium</name>
    <dbReference type="NCBI Taxonomy" id="2840932"/>
    <lineage>
        <taxon>Bacteria</taxon>
        <taxon>Bacillati</taxon>
        <taxon>Bacillota</taxon>
        <taxon>Bacilli</taxon>
        <taxon>Bacillales</taxon>
        <taxon>Candidatus Scatoplasma</taxon>
    </lineage>
</organism>
<name>A0A9D9D7H5_9BACL</name>
<dbReference type="CDD" id="cd00143">
    <property type="entry name" value="PP2Cc"/>
    <property type="match status" value="1"/>
</dbReference>
<dbReference type="Gene3D" id="3.60.40.10">
    <property type="entry name" value="PPM-type phosphatase domain"/>
    <property type="match status" value="1"/>
</dbReference>
<protein>
    <submittedName>
        <fullName evidence="2">Serine/threonine-protein phosphatase</fullName>
    </submittedName>
</protein>
<dbReference type="Proteomes" id="UP000823629">
    <property type="component" value="Unassembled WGS sequence"/>
</dbReference>
<dbReference type="SUPFAM" id="SSF81606">
    <property type="entry name" value="PP2C-like"/>
    <property type="match status" value="1"/>
</dbReference>
<evidence type="ECO:0000313" key="2">
    <source>
        <dbReference type="EMBL" id="MBO8414709.1"/>
    </source>
</evidence>
<dbReference type="InterPro" id="IPR036457">
    <property type="entry name" value="PPM-type-like_dom_sf"/>
</dbReference>
<dbReference type="SMART" id="SM00332">
    <property type="entry name" value="PP2Cc"/>
    <property type="match status" value="1"/>
</dbReference>
<feature type="domain" description="PPM-type phosphatase" evidence="1">
    <location>
        <begin position="3"/>
        <end position="242"/>
    </location>
</feature>
<comment type="caution">
    <text evidence="2">The sequence shown here is derived from an EMBL/GenBank/DDBJ whole genome shotgun (WGS) entry which is preliminary data.</text>
</comment>
<sequence>MREYDIFSDTNVGLKRPNNEDSCGFLDKENFKLILVADGMGGHASGEVASKMAKDMVLQLFDLETDFESVRQIKNAVKRIVKRTNSAIHKLSITKDFYGMGTTLVFALVSKDVTVIINCGDSRCYKWEENKLVQLTSDQTVVQYLYQVGAMSKEETLKSPQRHVLMNAMGVYPSVDYDILFIPNTYDGLMCCSDGLTNMLSKEDIEQIVLKSGSAQEKTAKLINGALEKGGIDNISVSLLEVK</sequence>
<dbReference type="SMART" id="SM00331">
    <property type="entry name" value="PP2C_SIG"/>
    <property type="match status" value="1"/>
</dbReference>
<evidence type="ECO:0000313" key="3">
    <source>
        <dbReference type="Proteomes" id="UP000823629"/>
    </source>
</evidence>
<proteinExistence type="predicted"/>
<reference evidence="2" key="2">
    <citation type="journal article" date="2021" name="PeerJ">
        <title>Extensive microbial diversity within the chicken gut microbiome revealed by metagenomics and culture.</title>
        <authorList>
            <person name="Gilroy R."/>
            <person name="Ravi A."/>
            <person name="Getino M."/>
            <person name="Pursley I."/>
            <person name="Horton D.L."/>
            <person name="Alikhan N.F."/>
            <person name="Baker D."/>
            <person name="Gharbi K."/>
            <person name="Hall N."/>
            <person name="Watson M."/>
            <person name="Adriaenssens E.M."/>
            <person name="Foster-Nyarko E."/>
            <person name="Jarju S."/>
            <person name="Secka A."/>
            <person name="Antonio M."/>
            <person name="Oren A."/>
            <person name="Chaudhuri R.R."/>
            <person name="La Ragione R."/>
            <person name="Hildebrand F."/>
            <person name="Pallen M.J."/>
        </authorList>
    </citation>
    <scope>NUCLEOTIDE SEQUENCE</scope>
    <source>
        <strain evidence="2">1748</strain>
    </source>
</reference>
<dbReference type="EMBL" id="JADING010000130">
    <property type="protein sequence ID" value="MBO8414709.1"/>
    <property type="molecule type" value="Genomic_DNA"/>
</dbReference>